<keyword evidence="3" id="KW-0238">DNA-binding</keyword>
<name>A0A2S5KLZ7_9PROT</name>
<protein>
    <submittedName>
        <fullName evidence="6">LysR family transcriptional regulator</fullName>
    </submittedName>
</protein>
<dbReference type="InterPro" id="IPR005119">
    <property type="entry name" value="LysR_subst-bd"/>
</dbReference>
<dbReference type="InterPro" id="IPR036390">
    <property type="entry name" value="WH_DNA-bd_sf"/>
</dbReference>
<dbReference type="Pfam" id="PF00126">
    <property type="entry name" value="HTH_1"/>
    <property type="match status" value="1"/>
</dbReference>
<dbReference type="SUPFAM" id="SSF53850">
    <property type="entry name" value="Periplasmic binding protein-like II"/>
    <property type="match status" value="1"/>
</dbReference>
<dbReference type="InterPro" id="IPR036388">
    <property type="entry name" value="WH-like_DNA-bd_sf"/>
</dbReference>
<dbReference type="PRINTS" id="PR00039">
    <property type="entry name" value="HTHLYSR"/>
</dbReference>
<evidence type="ECO:0000256" key="3">
    <source>
        <dbReference type="ARBA" id="ARBA00023125"/>
    </source>
</evidence>
<evidence type="ECO:0000256" key="1">
    <source>
        <dbReference type="ARBA" id="ARBA00009437"/>
    </source>
</evidence>
<dbReference type="SUPFAM" id="SSF46785">
    <property type="entry name" value="Winged helix' DNA-binding domain"/>
    <property type="match status" value="1"/>
</dbReference>
<accession>A0A2S5KLZ7</accession>
<evidence type="ECO:0000259" key="5">
    <source>
        <dbReference type="PROSITE" id="PS50931"/>
    </source>
</evidence>
<dbReference type="GO" id="GO:0043565">
    <property type="term" value="F:sequence-specific DNA binding"/>
    <property type="evidence" value="ECO:0007669"/>
    <property type="project" value="TreeGrafter"/>
</dbReference>
<dbReference type="PROSITE" id="PS50931">
    <property type="entry name" value="HTH_LYSR"/>
    <property type="match status" value="1"/>
</dbReference>
<reference evidence="6 7" key="1">
    <citation type="submission" date="2018-02" db="EMBL/GenBank/DDBJ databases">
        <title>novel marine gammaproteobacteria from coastal saline agro ecosystem.</title>
        <authorList>
            <person name="Krishnan R."/>
            <person name="Ramesh Kumar N."/>
        </authorList>
    </citation>
    <scope>NUCLEOTIDE SEQUENCE [LARGE SCALE GENOMIC DNA]</scope>
    <source>
        <strain evidence="6 7">228</strain>
    </source>
</reference>
<keyword evidence="2" id="KW-0805">Transcription regulation</keyword>
<dbReference type="Pfam" id="PF03466">
    <property type="entry name" value="LysR_substrate"/>
    <property type="match status" value="1"/>
</dbReference>
<dbReference type="InterPro" id="IPR000847">
    <property type="entry name" value="LysR_HTH_N"/>
</dbReference>
<dbReference type="GO" id="GO:0009089">
    <property type="term" value="P:lysine biosynthetic process via diaminopimelate"/>
    <property type="evidence" value="ECO:0007669"/>
    <property type="project" value="TreeGrafter"/>
</dbReference>
<dbReference type="OrthoDB" id="6624490at2"/>
<dbReference type="Proteomes" id="UP000238196">
    <property type="component" value="Unassembled WGS sequence"/>
</dbReference>
<dbReference type="PANTHER" id="PTHR30427:SF1">
    <property type="entry name" value="TRANSCRIPTIONAL ACTIVATOR PROTEIN LYSR"/>
    <property type="match status" value="1"/>
</dbReference>
<dbReference type="GO" id="GO:0003700">
    <property type="term" value="F:DNA-binding transcription factor activity"/>
    <property type="evidence" value="ECO:0007669"/>
    <property type="project" value="InterPro"/>
</dbReference>
<keyword evidence="4" id="KW-0804">Transcription</keyword>
<sequence>MGYTARHCCCGGLSPMRLRHIEIFQAIMQTGSVSGAAQLLHISQPAVTKALQHAELQLGFALFQRVKGKLVATEEAKTLEPEVAQVFEALRRVQQLAQNLRQPLERPLRLLVIPTLAQYLLPQVVPLWHQRSRQPLSIATQHSREIVQKLVLQEADIGITFHPVAHPNLLMKPLLQGTLRVIASPGQWTEQELQQPCSLASLAGQKLIGFDSHDPMSGLLNSHLQQLQPPPQIQTRVQNYQLACALVEAGQGLAIVDPFTLMGSPLPSRALEPRISITLYAMSRAEEADQPGMQLLLECLTRVVKPALACTL</sequence>
<dbReference type="PANTHER" id="PTHR30427">
    <property type="entry name" value="TRANSCRIPTIONAL ACTIVATOR PROTEIN LYSR"/>
    <property type="match status" value="1"/>
</dbReference>
<evidence type="ECO:0000256" key="2">
    <source>
        <dbReference type="ARBA" id="ARBA00023015"/>
    </source>
</evidence>
<evidence type="ECO:0000256" key="4">
    <source>
        <dbReference type="ARBA" id="ARBA00023163"/>
    </source>
</evidence>
<dbReference type="GO" id="GO:0010628">
    <property type="term" value="P:positive regulation of gene expression"/>
    <property type="evidence" value="ECO:0007669"/>
    <property type="project" value="TreeGrafter"/>
</dbReference>
<proteinExistence type="inferred from homology"/>
<comment type="similarity">
    <text evidence="1">Belongs to the LysR transcriptional regulatory family.</text>
</comment>
<evidence type="ECO:0000313" key="6">
    <source>
        <dbReference type="EMBL" id="PPC75336.1"/>
    </source>
</evidence>
<gene>
    <name evidence="6" type="ORF">C4K68_22170</name>
</gene>
<comment type="caution">
    <text evidence="6">The sequence shown here is derived from an EMBL/GenBank/DDBJ whole genome shotgun (WGS) entry which is preliminary data.</text>
</comment>
<organism evidence="6 7">
    <name type="scientific">Proteobacteria bacterium 228</name>
    <dbReference type="NCBI Taxonomy" id="2083153"/>
    <lineage>
        <taxon>Bacteria</taxon>
        <taxon>Pseudomonadati</taxon>
        <taxon>Pseudomonadota</taxon>
    </lineage>
</organism>
<evidence type="ECO:0000313" key="7">
    <source>
        <dbReference type="Proteomes" id="UP000238196"/>
    </source>
</evidence>
<feature type="domain" description="HTH lysR-type" evidence="5">
    <location>
        <begin position="16"/>
        <end position="73"/>
    </location>
</feature>
<dbReference type="EMBL" id="PRLP01000106">
    <property type="protein sequence ID" value="PPC75336.1"/>
    <property type="molecule type" value="Genomic_DNA"/>
</dbReference>
<dbReference type="Gene3D" id="1.10.10.10">
    <property type="entry name" value="Winged helix-like DNA-binding domain superfamily/Winged helix DNA-binding domain"/>
    <property type="match status" value="1"/>
</dbReference>
<dbReference type="Gene3D" id="3.40.190.290">
    <property type="match status" value="1"/>
</dbReference>
<dbReference type="AlphaFoldDB" id="A0A2S5KLZ7"/>